<evidence type="ECO:0000313" key="1">
    <source>
        <dbReference type="EMBL" id="MCH4813558.1"/>
    </source>
</evidence>
<proteinExistence type="predicted"/>
<name>A0ABS9SCA4_9GAMM</name>
<dbReference type="EMBL" id="JAKVTW010000020">
    <property type="protein sequence ID" value="MCH4813558.1"/>
    <property type="molecule type" value="Genomic_DNA"/>
</dbReference>
<comment type="caution">
    <text evidence="1">The sequence shown here is derived from an EMBL/GenBank/DDBJ whole genome shotgun (WGS) entry which is preliminary data.</text>
</comment>
<organism evidence="1 2">
    <name type="scientific">Vreelandella neptunia</name>
    <dbReference type="NCBI Taxonomy" id="115551"/>
    <lineage>
        <taxon>Bacteria</taxon>
        <taxon>Pseudomonadati</taxon>
        <taxon>Pseudomonadota</taxon>
        <taxon>Gammaproteobacteria</taxon>
        <taxon>Oceanospirillales</taxon>
        <taxon>Halomonadaceae</taxon>
        <taxon>Vreelandella</taxon>
    </lineage>
</organism>
<gene>
    <name evidence="1" type="ORF">MLE19_19690</name>
</gene>
<sequence>MFGRAAYPDWRLIVSAVLAAIREAMDGKVFVEHSLVATHAPKARRTRP</sequence>
<protein>
    <submittedName>
        <fullName evidence="1">Uncharacterized protein</fullName>
    </submittedName>
</protein>
<accession>A0ABS9SCA4</accession>
<reference evidence="1 2" key="1">
    <citation type="submission" date="2022-03" db="EMBL/GenBank/DDBJ databases">
        <title>Genomic signatures underlying metal tolerance in selected Arctic bacterial isolates.</title>
        <authorList>
            <person name="Thomas F.A."/>
            <person name="Venkatachalam S."/>
            <person name="Krishnan K.P."/>
        </authorList>
    </citation>
    <scope>NUCLEOTIDE SEQUENCE [LARGE SCALE GENOMIC DNA]</scope>
    <source>
        <strain evidence="1 2">HM116</strain>
    </source>
</reference>
<dbReference type="RefSeq" id="WP_240719823.1">
    <property type="nucleotide sequence ID" value="NZ_JAKVTW010000020.1"/>
</dbReference>
<keyword evidence="2" id="KW-1185">Reference proteome</keyword>
<evidence type="ECO:0000313" key="2">
    <source>
        <dbReference type="Proteomes" id="UP001320609"/>
    </source>
</evidence>
<dbReference type="Proteomes" id="UP001320609">
    <property type="component" value="Unassembled WGS sequence"/>
</dbReference>